<dbReference type="RefSeq" id="WP_166639422.1">
    <property type="nucleotide sequence ID" value="NZ_SNYJ01000025.1"/>
</dbReference>
<keyword evidence="4" id="KW-1185">Reference proteome</keyword>
<evidence type="ECO:0000313" key="4">
    <source>
        <dbReference type="Proteomes" id="UP000295632"/>
    </source>
</evidence>
<feature type="transmembrane region" description="Helical" evidence="2">
    <location>
        <begin position="38"/>
        <end position="57"/>
    </location>
</feature>
<keyword evidence="1" id="KW-0175">Coiled coil</keyword>
<proteinExistence type="predicted"/>
<keyword evidence="3" id="KW-0132">Cell division</keyword>
<feature type="coiled-coil region" evidence="1">
    <location>
        <begin position="63"/>
        <end position="97"/>
    </location>
</feature>
<evidence type="ECO:0000256" key="2">
    <source>
        <dbReference type="SAM" id="Phobius"/>
    </source>
</evidence>
<dbReference type="AlphaFoldDB" id="A0A4V3D4B0"/>
<reference evidence="3 4" key="1">
    <citation type="submission" date="2019-03" db="EMBL/GenBank/DDBJ databases">
        <title>Genomic Encyclopedia of Type Strains, Phase IV (KMG-IV): sequencing the most valuable type-strain genomes for metagenomic binning, comparative biology and taxonomic classification.</title>
        <authorList>
            <person name="Goeker M."/>
        </authorList>
    </citation>
    <scope>NUCLEOTIDE SEQUENCE [LARGE SCALE GENOMIC DNA]</scope>
    <source>
        <strain evidence="3 4">DSM 28697</strain>
    </source>
</reference>
<keyword evidence="2" id="KW-0812">Transmembrane</keyword>
<keyword evidence="3" id="KW-0131">Cell cycle</keyword>
<evidence type="ECO:0000256" key="1">
    <source>
        <dbReference type="SAM" id="Coils"/>
    </source>
</evidence>
<keyword evidence="2" id="KW-0472">Membrane</keyword>
<dbReference type="Proteomes" id="UP000295632">
    <property type="component" value="Unassembled WGS sequence"/>
</dbReference>
<accession>A0A4V3D4B0</accession>
<dbReference type="InterPro" id="IPR007060">
    <property type="entry name" value="FtsL/DivIC"/>
</dbReference>
<dbReference type="EMBL" id="SNYJ01000025">
    <property type="protein sequence ID" value="TDQ34218.1"/>
    <property type="molecule type" value="Genomic_DNA"/>
</dbReference>
<name>A0A4V3D4B0_9BACI</name>
<dbReference type="PANTHER" id="PTHR40027">
    <property type="entry name" value="CELL DIVISION PROTEIN DIVIC"/>
    <property type="match status" value="1"/>
</dbReference>
<sequence length="127" mass="14841">MSALKKPKITHLESAYVHQEKQKQQRLVKRRKGLMRRLVVFSVLAAGLLLFMVNALFHQAGNVSEKSAYIEELQAQTDQLETQKQTLSEEVMNLQNEDYVLDVARRDYFYSKDDEIIFKRSSENPSY</sequence>
<dbReference type="GO" id="GO:0051301">
    <property type="term" value="P:cell division"/>
    <property type="evidence" value="ECO:0007669"/>
    <property type="project" value="UniProtKB-KW"/>
</dbReference>
<gene>
    <name evidence="3" type="ORF">EV213_12522</name>
</gene>
<dbReference type="Pfam" id="PF04977">
    <property type="entry name" value="DivIC"/>
    <property type="match status" value="1"/>
</dbReference>
<organism evidence="3 4">
    <name type="scientific">Aureibacillus halotolerans</name>
    <dbReference type="NCBI Taxonomy" id="1508390"/>
    <lineage>
        <taxon>Bacteria</taxon>
        <taxon>Bacillati</taxon>
        <taxon>Bacillota</taxon>
        <taxon>Bacilli</taxon>
        <taxon>Bacillales</taxon>
        <taxon>Bacillaceae</taxon>
        <taxon>Aureibacillus</taxon>
    </lineage>
</organism>
<protein>
    <submittedName>
        <fullName evidence="3">Cell division protein DivIC</fullName>
    </submittedName>
</protein>
<evidence type="ECO:0000313" key="3">
    <source>
        <dbReference type="EMBL" id="TDQ34218.1"/>
    </source>
</evidence>
<comment type="caution">
    <text evidence="3">The sequence shown here is derived from an EMBL/GenBank/DDBJ whole genome shotgun (WGS) entry which is preliminary data.</text>
</comment>
<dbReference type="InterPro" id="IPR039076">
    <property type="entry name" value="DivIC"/>
</dbReference>
<keyword evidence="2" id="KW-1133">Transmembrane helix</keyword>
<dbReference type="PANTHER" id="PTHR40027:SF1">
    <property type="entry name" value="CELL DIVISION PROTEIN DIVIC"/>
    <property type="match status" value="1"/>
</dbReference>